<dbReference type="InterPro" id="IPR046587">
    <property type="entry name" value="DUF6645"/>
</dbReference>
<comment type="caution">
    <text evidence="4">The sequence shown here is derived from an EMBL/GenBank/DDBJ whole genome shotgun (WGS) entry which is preliminary data.</text>
</comment>
<evidence type="ECO:0000259" key="2">
    <source>
        <dbReference type="Pfam" id="PF03629"/>
    </source>
</evidence>
<dbReference type="EMBL" id="WTMY01000028">
    <property type="protein sequence ID" value="MWL44986.1"/>
    <property type="molecule type" value="Genomic_DNA"/>
</dbReference>
<gene>
    <name evidence="4" type="ORF">GQM04_05430</name>
</gene>
<sequence length="663" mass="71547">MPGNFTVKVSGGTVAFCESPQPPSGDEGGMTFANCLISFNTNDLLWVRVVSGTPNVEISGAGVSGLIPLTDDIAGSGVQSNWDKAISEQNINPEINVTTEPEYYYVLVTAGQSNNMATGEGMPLPDSYDRPDPRIKQLARRSVVRPGGAACKYNDVIEADHCLHDVEDMSAKNHPNADLSRGQYGCVGHGLHIAKRLLPYIPVNAGILIVPCSRGGSAFTDRDEGTYNPETGATADSSRWGVGKPLYMDLIARTKAALEKNPKNVLLAVYWMQGEGDCMSSGYTGHPALFTAMVKQFRTDLAAYAGQCLGGDAARVPWVCGDTTFWWKQQYPTQYSLVYGAYRKNSEPNVHFVELMKDETGANVPTNNPAEDPDVPEANYYGAASRTAGNWTNPTRAMHFSSWARRGILPDRIATAILTHAGRNGPFLAGGDITENYPEPAKPKSNVTTLYSGAESEGAYAEQGWTLSEGKAEVVQDESSASGRALKLSQDEAMNLKLTREVANAAELLKNGGKITCRFKIPGSANGKQIALAMYLQLKESDIPEGVEFANKADGTHPFLVAFYLQTETDGKLSLMHNGAAQTRVAGYGTLNSEWHTLELVYPGGGQNTVTPYVDTVKAPTTQLSWFKYEGQENTLILTDASNTATYETWIDALTVEVNSPAA</sequence>
<dbReference type="PANTHER" id="PTHR31988">
    <property type="entry name" value="ESTERASE, PUTATIVE (DUF303)-RELATED"/>
    <property type="match status" value="1"/>
</dbReference>
<proteinExistence type="predicted"/>
<dbReference type="InterPro" id="IPR005181">
    <property type="entry name" value="SASA"/>
</dbReference>
<evidence type="ECO:0000256" key="1">
    <source>
        <dbReference type="ARBA" id="ARBA00022801"/>
    </source>
</evidence>
<evidence type="ECO:0000313" key="4">
    <source>
        <dbReference type="EMBL" id="MWL44986.1"/>
    </source>
</evidence>
<protein>
    <submittedName>
        <fullName evidence="4">Sialate O-acetylesterase</fullName>
    </submittedName>
</protein>
<name>A0A6L6ZNE3_ECOLX</name>
<dbReference type="AlphaFoldDB" id="A0A6L6ZNE3"/>
<dbReference type="Pfam" id="PF20350">
    <property type="entry name" value="DUF6645"/>
    <property type="match status" value="1"/>
</dbReference>
<organism evidence="4 5">
    <name type="scientific">Escherichia coli</name>
    <dbReference type="NCBI Taxonomy" id="562"/>
    <lineage>
        <taxon>Bacteria</taxon>
        <taxon>Pseudomonadati</taxon>
        <taxon>Pseudomonadota</taxon>
        <taxon>Gammaproteobacteria</taxon>
        <taxon>Enterobacterales</taxon>
        <taxon>Enterobacteriaceae</taxon>
        <taxon>Escherichia</taxon>
    </lineage>
</organism>
<dbReference type="Proteomes" id="UP000487258">
    <property type="component" value="Unassembled WGS sequence"/>
</dbReference>
<feature type="domain" description="DUF6645" evidence="3">
    <location>
        <begin position="509"/>
        <end position="617"/>
    </location>
</feature>
<keyword evidence="1" id="KW-0378">Hydrolase</keyword>
<dbReference type="InterPro" id="IPR052940">
    <property type="entry name" value="Carb_Esterase_6"/>
</dbReference>
<accession>A0A6L6ZNE3</accession>
<feature type="domain" description="Sialate O-acetylesterase" evidence="2">
    <location>
        <begin position="107"/>
        <end position="302"/>
    </location>
</feature>
<dbReference type="SUPFAM" id="SSF52266">
    <property type="entry name" value="SGNH hydrolase"/>
    <property type="match status" value="1"/>
</dbReference>
<dbReference type="Gene3D" id="3.40.50.1110">
    <property type="entry name" value="SGNH hydrolase"/>
    <property type="match status" value="1"/>
</dbReference>
<dbReference type="PANTHER" id="PTHR31988:SF19">
    <property type="entry name" value="9-O-ACETYL-N-ACETYLNEURAMINIC ACID DEACETYLASE-RELATED"/>
    <property type="match status" value="1"/>
</dbReference>
<dbReference type="GO" id="GO:0016788">
    <property type="term" value="F:hydrolase activity, acting on ester bonds"/>
    <property type="evidence" value="ECO:0007669"/>
    <property type="project" value="UniProtKB-ARBA"/>
</dbReference>
<reference evidence="4 5" key="1">
    <citation type="submission" date="2019-12" db="EMBL/GenBank/DDBJ databases">
        <title>Enteriobacteria Tanzani isolates_10432.</title>
        <authorList>
            <person name="Subbiah M."/>
            <person name="Call D."/>
        </authorList>
    </citation>
    <scope>NUCLEOTIDE SEQUENCE [LARGE SCALE GENOMIC DNA]</scope>
    <source>
        <strain evidence="4 5">10432wF6</strain>
    </source>
</reference>
<dbReference type="InterPro" id="IPR036514">
    <property type="entry name" value="SGNH_hydro_sf"/>
</dbReference>
<dbReference type="Pfam" id="PF03629">
    <property type="entry name" value="SASA"/>
    <property type="match status" value="1"/>
</dbReference>
<evidence type="ECO:0000313" key="5">
    <source>
        <dbReference type="Proteomes" id="UP000487258"/>
    </source>
</evidence>
<evidence type="ECO:0000259" key="3">
    <source>
        <dbReference type="Pfam" id="PF20350"/>
    </source>
</evidence>